<feature type="region of interest" description="Disordered" evidence="1">
    <location>
        <begin position="1"/>
        <end position="81"/>
    </location>
</feature>
<dbReference type="RefSeq" id="WP_071804762.1">
    <property type="nucleotide sequence ID" value="NZ_MEIA01000099.1"/>
</dbReference>
<gene>
    <name evidence="3" type="ORF">BG844_09875</name>
</gene>
<proteinExistence type="predicted"/>
<name>A0A1K0FNN7_9ACTN</name>
<keyword evidence="4" id="KW-1185">Reference proteome</keyword>
<keyword evidence="2" id="KW-0472">Membrane</keyword>
<dbReference type="EMBL" id="MEIA01000099">
    <property type="protein sequence ID" value="OJF14401.1"/>
    <property type="molecule type" value="Genomic_DNA"/>
</dbReference>
<accession>A0A1K0FNN7</accession>
<evidence type="ECO:0000256" key="1">
    <source>
        <dbReference type="SAM" id="MobiDB-lite"/>
    </source>
</evidence>
<evidence type="ECO:0000256" key="2">
    <source>
        <dbReference type="SAM" id="Phobius"/>
    </source>
</evidence>
<organism evidence="3 4">
    <name type="scientific">Couchioplanes caeruleus subsp. caeruleus</name>
    <dbReference type="NCBI Taxonomy" id="56427"/>
    <lineage>
        <taxon>Bacteria</taxon>
        <taxon>Bacillati</taxon>
        <taxon>Actinomycetota</taxon>
        <taxon>Actinomycetes</taxon>
        <taxon>Micromonosporales</taxon>
        <taxon>Micromonosporaceae</taxon>
        <taxon>Couchioplanes</taxon>
    </lineage>
</organism>
<dbReference type="Proteomes" id="UP000182486">
    <property type="component" value="Unassembled WGS sequence"/>
</dbReference>
<dbReference type="AlphaFoldDB" id="A0A1K0FNN7"/>
<reference evidence="3 4" key="1">
    <citation type="submission" date="2016-09" db="EMBL/GenBank/DDBJ databases">
        <title>Couchioplanes caeruleus draft genome sequence.</title>
        <authorList>
            <person name="Sheehan J."/>
            <person name="Caffrey P."/>
        </authorList>
    </citation>
    <scope>NUCLEOTIDE SEQUENCE [LARGE SCALE GENOMIC DNA]</scope>
    <source>
        <strain evidence="3 4">DSM 43634</strain>
    </source>
</reference>
<sequence length="244" mass="25403">MSDSPRDRDPDPPRATTAATGVERADATTIGPPAVGAGEAGAHGETPRPDSAGGNASGEGSGRTRTARLAPAGPEDDPRRRRRRRWFIGGIAAGAALVVVALCAGGLAVVSAVADFRGDTGEARVERHVRDTACLELEQRLNRLVPPGATATPAARAVAVRDENAAVRLYVAQLQGERTEDMWRQLLDARTSFSEALDAQTKSRTPAFFVAPRTGGGGAVADELVRLSPAACSGLIRRLAAPEL</sequence>
<evidence type="ECO:0000313" key="4">
    <source>
        <dbReference type="Proteomes" id="UP000182486"/>
    </source>
</evidence>
<feature type="transmembrane region" description="Helical" evidence="2">
    <location>
        <begin position="86"/>
        <end position="110"/>
    </location>
</feature>
<comment type="caution">
    <text evidence="3">The sequence shown here is derived from an EMBL/GenBank/DDBJ whole genome shotgun (WGS) entry which is preliminary data.</text>
</comment>
<protein>
    <submittedName>
        <fullName evidence="3">Uncharacterized protein</fullName>
    </submittedName>
</protein>
<feature type="compositionally biased region" description="Basic and acidic residues" evidence="1">
    <location>
        <begin position="1"/>
        <end position="12"/>
    </location>
</feature>
<evidence type="ECO:0000313" key="3">
    <source>
        <dbReference type="EMBL" id="OJF14401.1"/>
    </source>
</evidence>
<keyword evidence="2" id="KW-1133">Transmembrane helix</keyword>
<keyword evidence="2" id="KW-0812">Transmembrane</keyword>